<dbReference type="OrthoDB" id="6090283at2759"/>
<proteinExistence type="predicted"/>
<dbReference type="KEGG" id="cvn:111121190"/>
<evidence type="ECO:0000313" key="1">
    <source>
        <dbReference type="Proteomes" id="UP000694844"/>
    </source>
</evidence>
<sequence length="255" mass="29284">MSERKSKRRSSLAASRIQLKHEKTEISSSGDLHKMISVTKTDEERLAALHRLCLEYTLQKLQDENPGLEGLQDLNKELRDQGLRKIAELEENGSFKQACVNDRIIAENPNNLEMDEIIDALVTYNKRLVAESEKWEKLLKDSSKTVADIEETKPDKLPPVTMKEVMTKPEWVSLYLPEPLDNSIYSQLQEKVTNVNSTVSKFRRTVSVVQLIQALCEKMLKERTNQLKVDSFRDNPMFTPRTIIQKITGLQTPKT</sequence>
<protein>
    <submittedName>
        <fullName evidence="2">Uncharacterized protein LOC111121190</fullName>
    </submittedName>
</protein>
<organism evidence="1 2">
    <name type="scientific">Crassostrea virginica</name>
    <name type="common">Eastern oyster</name>
    <dbReference type="NCBI Taxonomy" id="6565"/>
    <lineage>
        <taxon>Eukaryota</taxon>
        <taxon>Metazoa</taxon>
        <taxon>Spiralia</taxon>
        <taxon>Lophotrochozoa</taxon>
        <taxon>Mollusca</taxon>
        <taxon>Bivalvia</taxon>
        <taxon>Autobranchia</taxon>
        <taxon>Pteriomorphia</taxon>
        <taxon>Ostreida</taxon>
        <taxon>Ostreoidea</taxon>
        <taxon>Ostreidae</taxon>
        <taxon>Crassostrea</taxon>
    </lineage>
</organism>
<reference evidence="2" key="1">
    <citation type="submission" date="2025-08" db="UniProtKB">
        <authorList>
            <consortium name="RefSeq"/>
        </authorList>
    </citation>
    <scope>IDENTIFICATION</scope>
    <source>
        <tissue evidence="2">Whole sample</tissue>
    </source>
</reference>
<name>A0A8B8CS66_CRAVI</name>
<dbReference type="AlphaFoldDB" id="A0A8B8CS66"/>
<dbReference type="RefSeq" id="XP_022318054.1">
    <property type="nucleotide sequence ID" value="XM_022462346.1"/>
</dbReference>
<dbReference type="Proteomes" id="UP000694844">
    <property type="component" value="Chromosome 2"/>
</dbReference>
<evidence type="ECO:0000313" key="2">
    <source>
        <dbReference type="RefSeq" id="XP_022318054.1"/>
    </source>
</evidence>
<keyword evidence="1" id="KW-1185">Reference proteome</keyword>
<accession>A0A8B8CS66</accession>
<gene>
    <name evidence="2" type="primary">LOC111121190</name>
</gene>
<dbReference type="GeneID" id="111121190"/>